<evidence type="ECO:0000313" key="3">
    <source>
        <dbReference type="EMBL" id="MEV8466032.1"/>
    </source>
</evidence>
<comment type="caution">
    <text evidence="3">The sequence shown here is derived from an EMBL/GenBank/DDBJ whole genome shotgun (WGS) entry which is preliminary data.</text>
</comment>
<dbReference type="Proteomes" id="UP001553161">
    <property type="component" value="Unassembled WGS sequence"/>
</dbReference>
<feature type="chain" id="PRO_5045139486" evidence="2">
    <location>
        <begin position="20"/>
        <end position="86"/>
    </location>
</feature>
<reference evidence="3 4" key="1">
    <citation type="submission" date="2024-07" db="EMBL/GenBank/DDBJ databases">
        <authorList>
            <person name="Kang M."/>
        </authorList>
    </citation>
    <scope>NUCLEOTIDE SEQUENCE [LARGE SCALE GENOMIC DNA]</scope>
    <source>
        <strain evidence="3 4">DFM31</strain>
    </source>
</reference>
<evidence type="ECO:0000256" key="2">
    <source>
        <dbReference type="SAM" id="SignalP"/>
    </source>
</evidence>
<feature type="signal peptide" evidence="2">
    <location>
        <begin position="1"/>
        <end position="19"/>
    </location>
</feature>
<proteinExistence type="predicted"/>
<dbReference type="EMBL" id="JBFBVU010000003">
    <property type="protein sequence ID" value="MEV8466032.1"/>
    <property type="molecule type" value="Genomic_DNA"/>
</dbReference>
<keyword evidence="4" id="KW-1185">Reference proteome</keyword>
<dbReference type="RefSeq" id="WP_366191840.1">
    <property type="nucleotide sequence ID" value="NZ_JBFBVU010000003.1"/>
</dbReference>
<accession>A0ABV3L387</accession>
<feature type="compositionally biased region" description="Polar residues" evidence="1">
    <location>
        <begin position="22"/>
        <end position="46"/>
    </location>
</feature>
<evidence type="ECO:0000313" key="4">
    <source>
        <dbReference type="Proteomes" id="UP001553161"/>
    </source>
</evidence>
<name>A0ABV3L387_9RHOB</name>
<gene>
    <name evidence="3" type="ORF">AB0T83_04440</name>
</gene>
<evidence type="ECO:0000256" key="1">
    <source>
        <dbReference type="SAM" id="MobiDB-lite"/>
    </source>
</evidence>
<keyword evidence="2" id="KW-0732">Signal</keyword>
<feature type="region of interest" description="Disordered" evidence="1">
    <location>
        <begin position="22"/>
        <end position="86"/>
    </location>
</feature>
<protein>
    <submittedName>
        <fullName evidence="3">Uncharacterized protein</fullName>
    </submittedName>
</protein>
<sequence>MKKRLATAALIAFAMPAFAQDSSIDTPGIDSGTTLGEVTKDSIQSSGGRAHGAHAANPPDINGDDPGREGLANIGDDLSDTINAIK</sequence>
<organism evidence="3 4">
    <name type="scientific">Meridianimarinicoccus marinus</name>
    <dbReference type="NCBI Taxonomy" id="3231483"/>
    <lineage>
        <taxon>Bacteria</taxon>
        <taxon>Pseudomonadati</taxon>
        <taxon>Pseudomonadota</taxon>
        <taxon>Alphaproteobacteria</taxon>
        <taxon>Rhodobacterales</taxon>
        <taxon>Paracoccaceae</taxon>
        <taxon>Meridianimarinicoccus</taxon>
    </lineage>
</organism>